<proteinExistence type="predicted"/>
<reference evidence="1" key="1">
    <citation type="submission" date="2022-02" db="EMBL/GenBank/DDBJ databases">
        <title>Plant Genome Project.</title>
        <authorList>
            <person name="Zhang R.-G."/>
        </authorList>
    </citation>
    <scope>NUCLEOTIDE SEQUENCE</scope>
    <source>
        <strain evidence="1">AT1</strain>
    </source>
</reference>
<sequence length="72" mass="8079">MDLAKKVGGEKLKVNWSEIHVQIPIIWGEHLIRPYAGLKTVGDAIGTPIAWLVSLVRLMPNIVYFSILIARQ</sequence>
<keyword evidence="2" id="KW-1185">Reference proteome</keyword>
<organism evidence="1 2">
    <name type="scientific">Rhododendron molle</name>
    <name type="common">Chinese azalea</name>
    <name type="synonym">Azalea mollis</name>
    <dbReference type="NCBI Taxonomy" id="49168"/>
    <lineage>
        <taxon>Eukaryota</taxon>
        <taxon>Viridiplantae</taxon>
        <taxon>Streptophyta</taxon>
        <taxon>Embryophyta</taxon>
        <taxon>Tracheophyta</taxon>
        <taxon>Spermatophyta</taxon>
        <taxon>Magnoliopsida</taxon>
        <taxon>eudicotyledons</taxon>
        <taxon>Gunneridae</taxon>
        <taxon>Pentapetalae</taxon>
        <taxon>asterids</taxon>
        <taxon>Ericales</taxon>
        <taxon>Ericaceae</taxon>
        <taxon>Ericoideae</taxon>
        <taxon>Rhodoreae</taxon>
        <taxon>Rhododendron</taxon>
    </lineage>
</organism>
<accession>A0ACC0L7W3</accession>
<gene>
    <name evidence="1" type="ORF">RHMOL_Rhmol13G0169200</name>
</gene>
<comment type="caution">
    <text evidence="1">The sequence shown here is derived from an EMBL/GenBank/DDBJ whole genome shotgun (WGS) entry which is preliminary data.</text>
</comment>
<name>A0ACC0L7W3_RHOML</name>
<dbReference type="EMBL" id="CM046400">
    <property type="protein sequence ID" value="KAI8524705.1"/>
    <property type="molecule type" value="Genomic_DNA"/>
</dbReference>
<protein>
    <submittedName>
        <fullName evidence="1">Uncharacterized protein</fullName>
    </submittedName>
</protein>
<evidence type="ECO:0000313" key="1">
    <source>
        <dbReference type="EMBL" id="KAI8524705.1"/>
    </source>
</evidence>
<evidence type="ECO:0000313" key="2">
    <source>
        <dbReference type="Proteomes" id="UP001062846"/>
    </source>
</evidence>
<dbReference type="Proteomes" id="UP001062846">
    <property type="component" value="Chromosome 13"/>
</dbReference>